<dbReference type="InterPro" id="IPR013783">
    <property type="entry name" value="Ig-like_fold"/>
</dbReference>
<evidence type="ECO:0000256" key="3">
    <source>
        <dbReference type="SAM" id="SignalP"/>
    </source>
</evidence>
<dbReference type="RefSeq" id="WP_254163508.1">
    <property type="nucleotide sequence ID" value="NZ_JAHESF010000010.1"/>
</dbReference>
<dbReference type="InterPro" id="IPR017853">
    <property type="entry name" value="GH"/>
</dbReference>
<dbReference type="InterPro" id="IPR003961">
    <property type="entry name" value="FN3_dom"/>
</dbReference>
<dbReference type="InterPro" id="IPR003790">
    <property type="entry name" value="GHL10"/>
</dbReference>
<dbReference type="PROSITE" id="PS50825">
    <property type="entry name" value="HYR"/>
    <property type="match status" value="1"/>
</dbReference>
<dbReference type="InterPro" id="IPR052177">
    <property type="entry name" value="Divisome_Glycosyl_Hydrolase"/>
</dbReference>
<dbReference type="SUPFAM" id="SSF51445">
    <property type="entry name" value="(Trans)glycosidases"/>
    <property type="match status" value="1"/>
</dbReference>
<dbReference type="PANTHER" id="PTHR43405">
    <property type="entry name" value="GLYCOSYL HYDROLASE DIGH"/>
    <property type="match status" value="1"/>
</dbReference>
<dbReference type="InterPro" id="IPR000601">
    <property type="entry name" value="PKD_dom"/>
</dbReference>
<dbReference type="PROSITE" id="PS50853">
    <property type="entry name" value="FN3"/>
    <property type="match status" value="1"/>
</dbReference>
<proteinExistence type="predicted"/>
<feature type="domain" description="Fibronectin type-III" evidence="6">
    <location>
        <begin position="419"/>
        <end position="523"/>
    </location>
</feature>
<name>A0AAP2DM29_9BACT</name>
<evidence type="ECO:0000256" key="2">
    <source>
        <dbReference type="ARBA" id="ARBA00022737"/>
    </source>
</evidence>
<protein>
    <submittedName>
        <fullName evidence="7">Family 10 glycosylhydrolase</fullName>
    </submittedName>
</protein>
<dbReference type="CDD" id="cd00063">
    <property type="entry name" value="FN3"/>
    <property type="match status" value="1"/>
</dbReference>
<evidence type="ECO:0000259" key="5">
    <source>
        <dbReference type="PROSITE" id="PS50825"/>
    </source>
</evidence>
<dbReference type="Gene3D" id="2.60.40.10">
    <property type="entry name" value="Immunoglobulins"/>
    <property type="match status" value="2"/>
</dbReference>
<keyword evidence="2" id="KW-0677">Repeat</keyword>
<dbReference type="PANTHER" id="PTHR43405:SF1">
    <property type="entry name" value="GLYCOSYL HYDROLASE DIGH"/>
    <property type="match status" value="1"/>
</dbReference>
<keyword evidence="8" id="KW-1185">Reference proteome</keyword>
<dbReference type="PROSITE" id="PS50093">
    <property type="entry name" value="PKD"/>
    <property type="match status" value="1"/>
</dbReference>
<dbReference type="EMBL" id="JAHESF010000010">
    <property type="protein sequence ID" value="MBT1697637.1"/>
    <property type="molecule type" value="Genomic_DNA"/>
</dbReference>
<dbReference type="SUPFAM" id="SSF49265">
    <property type="entry name" value="Fibronectin type III"/>
    <property type="match status" value="1"/>
</dbReference>
<dbReference type="SUPFAM" id="SSF49299">
    <property type="entry name" value="PKD domain"/>
    <property type="match status" value="1"/>
</dbReference>
<accession>A0AAP2DM29</accession>
<feature type="domain" description="HYR" evidence="5">
    <location>
        <begin position="601"/>
        <end position="686"/>
    </location>
</feature>
<organism evidence="7 8">
    <name type="scientific">Chryseosolibacter histidini</name>
    <dbReference type="NCBI Taxonomy" id="2782349"/>
    <lineage>
        <taxon>Bacteria</taxon>
        <taxon>Pseudomonadati</taxon>
        <taxon>Bacteroidota</taxon>
        <taxon>Cytophagia</taxon>
        <taxon>Cytophagales</taxon>
        <taxon>Chryseotaleaceae</taxon>
        <taxon>Chryseosolibacter</taxon>
    </lineage>
</organism>
<evidence type="ECO:0000259" key="6">
    <source>
        <dbReference type="PROSITE" id="PS50853"/>
    </source>
</evidence>
<feature type="chain" id="PRO_5042947592" evidence="3">
    <location>
        <begin position="21"/>
        <end position="1016"/>
    </location>
</feature>
<dbReference type="InterPro" id="IPR036116">
    <property type="entry name" value="FN3_sf"/>
</dbReference>
<sequence length="1016" mass="110155">MRKRLPVFLALILMSFCGFAQAPKREMRGAWIATYANIDWPNRSQPPALQRAAFISIVDHHKATGMNTLFIQIRSQCDAMYPSAIEPWSADLTGTQGKAPVDVSLVDGATTVWDPLQFMIDECHKRGIEFHAWINPYRAVANYNQINSFAATHVAKQHPEWLLTQGTLRVLDPGLPAVRNYITSVVVDIVNRYDVDGIHFDDYFYPPAAGAGVTPYNDDATFAADPRGFTVRGDWRRDNVNILIRGLNDTIQSVKPWVKFGVSPSGIYRNSTNPAIGTPTSGLEHYTTLFADSRRWIQEGWVDYIAPQVYWYIGQPGANYSVIVPWWNNNAYGRHIYIGMAGYKVNDPAQGANWANPSMIPNEVRMNRSTAYPNIYGQSIYNTSSLRSSSKLGFRDSLRLNFYKKPALLPAMPWRDNMAPEPPTLLAGVQYGSDSVVLTWTKPADALNELDKAKKFVIYRGENPVIDITRAENIVAITSTDVATFKDVALPSDTTYYYTVTSLDRFHNESVPSNVTDYAAPAIACGGSQQLNADLVCAAVLPDYTNLAVVSDDVSPVHEIIVTQSPEAGTVVNGLENAVVTLTATDASGKSSSCSFVVEIKDVTPPVVSAVEDIIAQTGEGHTTCEQVVTWTEPVATDNCAETLAYFSRSHAPGSSFPVGTTAVTYVFKDASGNESTRSFNVTVVDDTEPVIVTKNISRALANGTLTITAADVNNGSWDNCGIDAGSLSVYPNTFDCTNIGANTVTLIAADVHGNTHSATAVVTVTGAVPQLGITLAKSDNTYTGLPANTLALGYGAQKLTLIASNSTPSQGTAYVWTPAEGLSNTNAAATVFTPAAEGHYEFTVTATNSFGCAASASTEVEVIDVRCGNRNNKVEVCLELWRHTTQLCVSPLAAKVLLKTGATLGACDPAFSFAADDETNARTAVEEDAAVLSGFPNPFTHAAVVQFQLPKAEQNVFLELYDVFGNRLGRLYEGGAEAGRTYTFTVDAEGIAGRFFVARLVTSREVYNFKMVRKE</sequence>
<evidence type="ECO:0000259" key="4">
    <source>
        <dbReference type="PROSITE" id="PS50093"/>
    </source>
</evidence>
<evidence type="ECO:0000313" key="8">
    <source>
        <dbReference type="Proteomes" id="UP001319200"/>
    </source>
</evidence>
<feature type="signal peptide" evidence="3">
    <location>
        <begin position="1"/>
        <end position="20"/>
    </location>
</feature>
<evidence type="ECO:0000256" key="1">
    <source>
        <dbReference type="ARBA" id="ARBA00022729"/>
    </source>
</evidence>
<dbReference type="CDD" id="cd00146">
    <property type="entry name" value="PKD"/>
    <property type="match status" value="1"/>
</dbReference>
<dbReference type="Pfam" id="PF02494">
    <property type="entry name" value="HYR"/>
    <property type="match status" value="1"/>
</dbReference>
<dbReference type="Proteomes" id="UP001319200">
    <property type="component" value="Unassembled WGS sequence"/>
</dbReference>
<dbReference type="Pfam" id="PF02638">
    <property type="entry name" value="GHL10"/>
    <property type="match status" value="1"/>
</dbReference>
<comment type="caution">
    <text evidence="7">The sequence shown here is derived from an EMBL/GenBank/DDBJ whole genome shotgun (WGS) entry which is preliminary data.</text>
</comment>
<keyword evidence="1 3" id="KW-0732">Signal</keyword>
<dbReference type="AlphaFoldDB" id="A0AAP2DM29"/>
<dbReference type="InterPro" id="IPR035986">
    <property type="entry name" value="PKD_dom_sf"/>
</dbReference>
<evidence type="ECO:0000313" key="7">
    <source>
        <dbReference type="EMBL" id="MBT1697637.1"/>
    </source>
</evidence>
<dbReference type="InterPro" id="IPR003410">
    <property type="entry name" value="HYR_dom"/>
</dbReference>
<dbReference type="Gene3D" id="3.20.20.80">
    <property type="entry name" value="Glycosidases"/>
    <property type="match status" value="1"/>
</dbReference>
<gene>
    <name evidence="7" type="ORF">KK083_12165</name>
</gene>
<feature type="domain" description="PKD" evidence="4">
    <location>
        <begin position="805"/>
        <end position="863"/>
    </location>
</feature>
<dbReference type="SMART" id="SM00060">
    <property type="entry name" value="FN3"/>
    <property type="match status" value="1"/>
</dbReference>
<reference evidence="7 8" key="1">
    <citation type="submission" date="2021-05" db="EMBL/GenBank/DDBJ databases">
        <title>A Polyphasic approach of four new species of the genus Ohtaekwangia: Ohtaekwangia histidinii sp. nov., Ohtaekwangia cretensis sp. nov., Ohtaekwangia indiensis sp. nov., Ohtaekwangia reichenbachii sp. nov. from diverse environment.</title>
        <authorList>
            <person name="Octaviana S."/>
        </authorList>
    </citation>
    <scope>NUCLEOTIDE SEQUENCE [LARGE SCALE GENOMIC DNA]</scope>
    <source>
        <strain evidence="7 8">PWU4</strain>
    </source>
</reference>